<dbReference type="InterPro" id="IPR000209">
    <property type="entry name" value="Peptidase_S8/S53_dom"/>
</dbReference>
<evidence type="ECO:0000259" key="11">
    <source>
        <dbReference type="Pfam" id="PF00082"/>
    </source>
</evidence>
<feature type="domain" description="Peptidase S8/S53" evidence="11">
    <location>
        <begin position="129"/>
        <end position="558"/>
    </location>
</feature>
<feature type="active site" description="Charge relay system" evidence="8 9">
    <location>
        <position position="138"/>
    </location>
</feature>
<dbReference type="SUPFAM" id="SSF52743">
    <property type="entry name" value="Subtilisin-like"/>
    <property type="match status" value="1"/>
</dbReference>
<dbReference type="Gene3D" id="2.60.40.1710">
    <property type="entry name" value="Subtilisin-like superfamily"/>
    <property type="match status" value="1"/>
</dbReference>
<feature type="active site" description="Charge relay system" evidence="8 9">
    <location>
        <position position="196"/>
    </location>
</feature>
<dbReference type="Gene3D" id="3.40.50.200">
    <property type="entry name" value="Peptidase S8/S53 domain"/>
    <property type="match status" value="1"/>
</dbReference>
<dbReference type="GO" id="GO:0005615">
    <property type="term" value="C:extracellular space"/>
    <property type="evidence" value="ECO:0007669"/>
    <property type="project" value="TreeGrafter"/>
</dbReference>
<evidence type="ECO:0000256" key="1">
    <source>
        <dbReference type="ARBA" id="ARBA00011073"/>
    </source>
</evidence>
<keyword evidence="3" id="KW-0964">Secreted</keyword>
<dbReference type="InterPro" id="IPR023827">
    <property type="entry name" value="Peptidase_S8_Asp-AS"/>
</dbReference>
<dbReference type="CDD" id="cd07489">
    <property type="entry name" value="Peptidases_S8_5"/>
    <property type="match status" value="1"/>
</dbReference>
<evidence type="ECO:0000256" key="9">
    <source>
        <dbReference type="PROSITE-ProRule" id="PRU01240"/>
    </source>
</evidence>
<dbReference type="SUPFAM" id="SSF52025">
    <property type="entry name" value="PA domain"/>
    <property type="match status" value="1"/>
</dbReference>
<evidence type="ECO:0000259" key="13">
    <source>
        <dbReference type="Pfam" id="PF06280"/>
    </source>
</evidence>
<keyword evidence="5" id="KW-0732">Signal</keyword>
<dbReference type="Pfam" id="PF02225">
    <property type="entry name" value="PA"/>
    <property type="match status" value="1"/>
</dbReference>
<keyword evidence="4 9" id="KW-0645">Protease</keyword>
<evidence type="ECO:0008006" key="16">
    <source>
        <dbReference type="Google" id="ProtNLM"/>
    </source>
</evidence>
<dbReference type="InterPro" id="IPR015500">
    <property type="entry name" value="Peptidase_S8_subtilisin-rel"/>
</dbReference>
<keyword evidence="15" id="KW-1185">Reference proteome</keyword>
<evidence type="ECO:0000256" key="4">
    <source>
        <dbReference type="ARBA" id="ARBA00022670"/>
    </source>
</evidence>
<dbReference type="InterPro" id="IPR023828">
    <property type="entry name" value="Peptidase_S8_Ser-AS"/>
</dbReference>
<dbReference type="Proteomes" id="UP000054107">
    <property type="component" value="Unassembled WGS sequence"/>
</dbReference>
<dbReference type="PROSITE" id="PS51892">
    <property type="entry name" value="SUBTILASE"/>
    <property type="match status" value="1"/>
</dbReference>
<sequence length="895" mass="96241">MLNGITALVNATEESRNGYIIEFSSTDEATAFVKQHTTDIQHERYIYNSELFPAVSIEFKDARTAQKLLRSSEIKKYWPIDHRSHLHAPVPEDSNSGDAEVTRFTPQKKDTIPLLTQAYDKFRNLKSNGSGVKIGIIDTGVDYFHPALGGCFGKGCKVAYGYDLVGNNYNGTLGSIVESNDPIDDCPANSTSATGHGTFISGIIGAEDHIYNWTGVAPGATLGMWKVYGCNSAISPNDVILKAMEMAYKAGMDVISISLGVSGGWQEDVLSVMADRLVSKGVHVITASGNSGTSGVFLTASPASSKNAIAVGSTMNSHVPGYVFKVDDNDITYRTFVNTALVLNDTLPIVATGSKFDQENDACKSLGKSSKYNDTIVLIHQGGCDSLTKIQHAHSAGAKAVILYTDIKNATTSFETLPNAVLPVAFINNDDAKIVFTARKKQKPSKARFTNTLVAMPAPEGDVDSISSFSTLGPTNELEMKPELVAVGGNVFSTVPRYQGSYQFGSGTSFSAPYVAANVALFLANSKNKANNSPDLVKNVLMNFASTVRGPISASQYGDSPIRQGAGMVDVSQAIQGFARFHVTPAKLSLNDTAHDQSLQQEITIYNHHSTSQTFTISHKPSLTATGYSLKGGNQSLAPVEPVGLYAGNESSVATLHFDKTSVTVAAGGSAKVHIRIEPPSKVFTMKNHVLYGGYIAISSKETTSLQATVPYFGMLGNMKDLAVLDRSNKPSPLAPYQFPSIGLADGNSTVQDGSVGHFNLTYYPENKMSSGGPSIITRLLTGTALLQLQILDKDGSYIGDVPMTDARQYMMRNTLGVTEYSVPYYVWYWSGDYTPKDSSLTTTAAAETEPKLLESGEYRLVVRALKVFGSVHNDADFDTWTSPRLKLDIQTATQ</sequence>
<feature type="domain" description="C5a peptidase/Subtilisin-like protease SBT2-like Fn3-like" evidence="13">
    <location>
        <begin position="589"/>
        <end position="712"/>
    </location>
</feature>
<dbReference type="PROSITE" id="PS00138">
    <property type="entry name" value="SUBTILASE_SER"/>
    <property type="match status" value="1"/>
</dbReference>
<evidence type="ECO:0000256" key="5">
    <source>
        <dbReference type="ARBA" id="ARBA00022729"/>
    </source>
</evidence>
<dbReference type="InterPro" id="IPR046450">
    <property type="entry name" value="PA_dom_sf"/>
</dbReference>
<evidence type="ECO:0000259" key="12">
    <source>
        <dbReference type="Pfam" id="PF02225"/>
    </source>
</evidence>
<keyword evidence="6 9" id="KW-0378">Hydrolase</keyword>
<keyword evidence="2" id="KW-0134">Cell wall</keyword>
<evidence type="ECO:0000256" key="6">
    <source>
        <dbReference type="ARBA" id="ARBA00022801"/>
    </source>
</evidence>
<dbReference type="InterPro" id="IPR022398">
    <property type="entry name" value="Peptidase_S8_His-AS"/>
</dbReference>
<dbReference type="CDD" id="cd00538">
    <property type="entry name" value="PA"/>
    <property type="match status" value="1"/>
</dbReference>
<evidence type="ECO:0000313" key="15">
    <source>
        <dbReference type="Proteomes" id="UP000054107"/>
    </source>
</evidence>
<keyword evidence="7 9" id="KW-0720">Serine protease</keyword>
<dbReference type="GO" id="GO:0016020">
    <property type="term" value="C:membrane"/>
    <property type="evidence" value="ECO:0007669"/>
    <property type="project" value="InterPro"/>
</dbReference>
<dbReference type="PANTHER" id="PTHR43806">
    <property type="entry name" value="PEPTIDASE S8"/>
    <property type="match status" value="1"/>
</dbReference>
<evidence type="ECO:0000256" key="3">
    <source>
        <dbReference type="ARBA" id="ARBA00022525"/>
    </source>
</evidence>
<dbReference type="Pfam" id="PF00082">
    <property type="entry name" value="Peptidase_S8"/>
    <property type="match status" value="1"/>
</dbReference>
<dbReference type="EMBL" id="LN733710">
    <property type="protein sequence ID" value="CEP17587.1"/>
    <property type="molecule type" value="Genomic_DNA"/>
</dbReference>
<accession>A0A0B7NJK6</accession>
<proteinExistence type="inferred from homology"/>
<dbReference type="InterPro" id="IPR010435">
    <property type="entry name" value="C5a/SBT2-like_Fn3"/>
</dbReference>
<dbReference type="OrthoDB" id="206201at2759"/>
<protein>
    <recommendedName>
        <fullName evidence="16">Peptidase S8/S53 domain-containing protein</fullName>
    </recommendedName>
</protein>
<name>A0A0B7NJK6_9FUNG</name>
<comment type="similarity">
    <text evidence="1 9 10">Belongs to the peptidase S8 family.</text>
</comment>
<feature type="domain" description="PA" evidence="12">
    <location>
        <begin position="347"/>
        <end position="433"/>
    </location>
</feature>
<organism evidence="14 15">
    <name type="scientific">Parasitella parasitica</name>
    <dbReference type="NCBI Taxonomy" id="35722"/>
    <lineage>
        <taxon>Eukaryota</taxon>
        <taxon>Fungi</taxon>
        <taxon>Fungi incertae sedis</taxon>
        <taxon>Mucoromycota</taxon>
        <taxon>Mucoromycotina</taxon>
        <taxon>Mucoromycetes</taxon>
        <taxon>Mucorales</taxon>
        <taxon>Mucorineae</taxon>
        <taxon>Mucoraceae</taxon>
        <taxon>Parasitella</taxon>
    </lineage>
</organism>
<reference evidence="14 15" key="1">
    <citation type="submission" date="2014-09" db="EMBL/GenBank/DDBJ databases">
        <authorList>
            <person name="Ellenberger Sabrina"/>
        </authorList>
    </citation>
    <scope>NUCLEOTIDE SEQUENCE [LARGE SCALE GENOMIC DNA]</scope>
    <source>
        <strain evidence="14 15">CBS 412.66</strain>
    </source>
</reference>
<dbReference type="PROSITE" id="PS00137">
    <property type="entry name" value="SUBTILASE_HIS"/>
    <property type="match status" value="1"/>
</dbReference>
<dbReference type="PROSITE" id="PS00136">
    <property type="entry name" value="SUBTILASE_ASP"/>
    <property type="match status" value="1"/>
</dbReference>
<dbReference type="GO" id="GO:0006508">
    <property type="term" value="P:proteolysis"/>
    <property type="evidence" value="ECO:0007669"/>
    <property type="project" value="UniProtKB-KW"/>
</dbReference>
<evidence type="ECO:0000313" key="14">
    <source>
        <dbReference type="EMBL" id="CEP17587.1"/>
    </source>
</evidence>
<evidence type="ECO:0000256" key="2">
    <source>
        <dbReference type="ARBA" id="ARBA00022512"/>
    </source>
</evidence>
<evidence type="ECO:0000256" key="8">
    <source>
        <dbReference type="PIRSR" id="PIRSR615500-1"/>
    </source>
</evidence>
<dbReference type="InterPro" id="IPR036852">
    <property type="entry name" value="Peptidase_S8/S53_dom_sf"/>
</dbReference>
<feature type="active site" description="Charge relay system" evidence="8 9">
    <location>
        <position position="509"/>
    </location>
</feature>
<dbReference type="InterPro" id="IPR003137">
    <property type="entry name" value="PA_domain"/>
</dbReference>
<dbReference type="STRING" id="35722.A0A0B7NJK6"/>
<dbReference type="InterPro" id="IPR050131">
    <property type="entry name" value="Peptidase_S8_subtilisin-like"/>
</dbReference>
<dbReference type="AlphaFoldDB" id="A0A0B7NJK6"/>
<dbReference type="Gene3D" id="3.50.30.30">
    <property type="match status" value="1"/>
</dbReference>
<gene>
    <name evidence="14" type="primary">PARPA_11885.1 scaffold 44722</name>
</gene>
<dbReference type="GO" id="GO:0004252">
    <property type="term" value="F:serine-type endopeptidase activity"/>
    <property type="evidence" value="ECO:0007669"/>
    <property type="project" value="UniProtKB-UniRule"/>
</dbReference>
<evidence type="ECO:0000256" key="10">
    <source>
        <dbReference type="RuleBase" id="RU003355"/>
    </source>
</evidence>
<dbReference type="Pfam" id="PF06280">
    <property type="entry name" value="fn3_5"/>
    <property type="match status" value="1"/>
</dbReference>
<evidence type="ECO:0000256" key="7">
    <source>
        <dbReference type="ARBA" id="ARBA00022825"/>
    </source>
</evidence>
<dbReference type="PRINTS" id="PR00723">
    <property type="entry name" value="SUBTILISIN"/>
</dbReference>
<dbReference type="PANTHER" id="PTHR43806:SF66">
    <property type="entry name" value="SERIN ENDOPEPTIDASE"/>
    <property type="match status" value="1"/>
</dbReference>
<dbReference type="InterPro" id="IPR034187">
    <property type="entry name" value="Peptidases_S8_5"/>
</dbReference>